<dbReference type="Proteomes" id="UP000239485">
    <property type="component" value="Unassembled WGS sequence"/>
</dbReference>
<dbReference type="RefSeq" id="WP_104434991.1">
    <property type="nucleotide sequence ID" value="NZ_PTJD01000015.1"/>
</dbReference>
<sequence>MARVHVISWQQTYNGLMSDSVLDDPGLLEARERFWSGALTDKRWSGNRAAVAELDGTVIGIAMSGPTQEADATGAVQVHLIYVEAAHHGSGTGPALLSAVLDPHESAAWRVAEHNPRTRAFMRKHGFAPDGHSKTEDDVRAVRWVRPRNRP</sequence>
<dbReference type="InterPro" id="IPR000182">
    <property type="entry name" value="GNAT_dom"/>
</dbReference>
<evidence type="ECO:0000313" key="3">
    <source>
        <dbReference type="Proteomes" id="UP000239485"/>
    </source>
</evidence>
<protein>
    <submittedName>
        <fullName evidence="2">Acetyltransferase (GNAT) family protein</fullName>
    </submittedName>
</protein>
<dbReference type="OrthoDB" id="5243635at2"/>
<accession>A0A2S6IDS1</accession>
<dbReference type="AlphaFoldDB" id="A0A2S6IDS1"/>
<dbReference type="SUPFAM" id="SSF55729">
    <property type="entry name" value="Acyl-CoA N-acyltransferases (Nat)"/>
    <property type="match status" value="1"/>
</dbReference>
<name>A0A2S6IDS1_9ACTN</name>
<comment type="caution">
    <text evidence="2">The sequence shown here is derived from an EMBL/GenBank/DDBJ whole genome shotgun (WGS) entry which is preliminary data.</text>
</comment>
<evidence type="ECO:0000313" key="2">
    <source>
        <dbReference type="EMBL" id="PPK92368.1"/>
    </source>
</evidence>
<feature type="domain" description="N-acetyltransferase" evidence="1">
    <location>
        <begin position="1"/>
        <end position="149"/>
    </location>
</feature>
<dbReference type="EMBL" id="PTJD01000015">
    <property type="protein sequence ID" value="PPK92368.1"/>
    <property type="molecule type" value="Genomic_DNA"/>
</dbReference>
<dbReference type="Gene3D" id="3.40.630.30">
    <property type="match status" value="1"/>
</dbReference>
<dbReference type="CDD" id="cd04301">
    <property type="entry name" value="NAT_SF"/>
    <property type="match status" value="1"/>
</dbReference>
<keyword evidence="2" id="KW-0808">Transferase</keyword>
<evidence type="ECO:0000259" key="1">
    <source>
        <dbReference type="PROSITE" id="PS51186"/>
    </source>
</evidence>
<gene>
    <name evidence="2" type="ORF">CLV92_115114</name>
</gene>
<organism evidence="2 3">
    <name type="scientific">Kineococcus xinjiangensis</name>
    <dbReference type="NCBI Taxonomy" id="512762"/>
    <lineage>
        <taxon>Bacteria</taxon>
        <taxon>Bacillati</taxon>
        <taxon>Actinomycetota</taxon>
        <taxon>Actinomycetes</taxon>
        <taxon>Kineosporiales</taxon>
        <taxon>Kineosporiaceae</taxon>
        <taxon>Kineococcus</taxon>
    </lineage>
</organism>
<dbReference type="Pfam" id="PF00583">
    <property type="entry name" value="Acetyltransf_1"/>
    <property type="match status" value="1"/>
</dbReference>
<proteinExistence type="predicted"/>
<dbReference type="PROSITE" id="PS51186">
    <property type="entry name" value="GNAT"/>
    <property type="match status" value="1"/>
</dbReference>
<keyword evidence="3" id="KW-1185">Reference proteome</keyword>
<dbReference type="InterPro" id="IPR016181">
    <property type="entry name" value="Acyl_CoA_acyltransferase"/>
</dbReference>
<reference evidence="2 3" key="1">
    <citation type="submission" date="2018-02" db="EMBL/GenBank/DDBJ databases">
        <title>Genomic Encyclopedia of Archaeal and Bacterial Type Strains, Phase II (KMG-II): from individual species to whole genera.</title>
        <authorList>
            <person name="Goeker M."/>
        </authorList>
    </citation>
    <scope>NUCLEOTIDE SEQUENCE [LARGE SCALE GENOMIC DNA]</scope>
    <source>
        <strain evidence="2 3">DSM 22857</strain>
    </source>
</reference>
<dbReference type="GO" id="GO:0016747">
    <property type="term" value="F:acyltransferase activity, transferring groups other than amino-acyl groups"/>
    <property type="evidence" value="ECO:0007669"/>
    <property type="project" value="InterPro"/>
</dbReference>